<reference evidence="2" key="1">
    <citation type="submission" date="2025-08" db="UniProtKB">
        <authorList>
            <consortium name="Ensembl"/>
        </authorList>
    </citation>
    <scope>IDENTIFICATION</scope>
</reference>
<evidence type="ECO:0000313" key="3">
    <source>
        <dbReference type="Proteomes" id="UP000261420"/>
    </source>
</evidence>
<evidence type="ECO:0000259" key="1">
    <source>
        <dbReference type="Pfam" id="PF00078"/>
    </source>
</evidence>
<protein>
    <recommendedName>
        <fullName evidence="1">Reverse transcriptase domain-containing protein</fullName>
    </recommendedName>
</protein>
<feature type="domain" description="Reverse transcriptase" evidence="1">
    <location>
        <begin position="106"/>
        <end position="174"/>
    </location>
</feature>
<organism evidence="2 3">
    <name type="scientific">Seriola dumerili</name>
    <name type="common">Greater amberjack</name>
    <name type="synonym">Caranx dumerili</name>
    <dbReference type="NCBI Taxonomy" id="41447"/>
    <lineage>
        <taxon>Eukaryota</taxon>
        <taxon>Metazoa</taxon>
        <taxon>Chordata</taxon>
        <taxon>Craniata</taxon>
        <taxon>Vertebrata</taxon>
        <taxon>Euteleostomi</taxon>
        <taxon>Actinopterygii</taxon>
        <taxon>Neopterygii</taxon>
        <taxon>Teleostei</taxon>
        <taxon>Neoteleostei</taxon>
        <taxon>Acanthomorphata</taxon>
        <taxon>Carangaria</taxon>
        <taxon>Carangiformes</taxon>
        <taxon>Carangidae</taxon>
        <taxon>Seriola</taxon>
    </lineage>
</organism>
<dbReference type="Ensembl" id="ENSSDUT00000025169.1">
    <property type="protein sequence ID" value="ENSSDUP00000024710.1"/>
    <property type="gene ID" value="ENSSDUG00000017945.1"/>
</dbReference>
<reference evidence="2" key="2">
    <citation type="submission" date="2025-09" db="UniProtKB">
        <authorList>
            <consortium name="Ensembl"/>
        </authorList>
    </citation>
    <scope>IDENTIFICATION</scope>
</reference>
<keyword evidence="3" id="KW-1185">Reference proteome</keyword>
<dbReference type="OMA" id="CHCPPRA"/>
<dbReference type="Pfam" id="PF00078">
    <property type="entry name" value="RVT_1"/>
    <property type="match status" value="1"/>
</dbReference>
<dbReference type="AlphaFoldDB" id="A0A3B4V3N4"/>
<accession>A0A3B4V3N4</accession>
<dbReference type="STRING" id="41447.ENSSDUP00000024710"/>
<proteinExistence type="predicted"/>
<dbReference type="GeneTree" id="ENSGT00940000163630"/>
<dbReference type="InterPro" id="IPR000477">
    <property type="entry name" value="RT_dom"/>
</dbReference>
<name>A0A3B4V3N4_SERDU</name>
<dbReference type="Proteomes" id="UP000261420">
    <property type="component" value="Unplaced"/>
</dbReference>
<sequence>KFLLHELYKKKKKKIEYALYRLKTTFYERVKKLELESQFFNIDMPKLNPNQARKLESPITEGEIRKAVSLMNTGKSPDNDRFPVYQETFEKGQLPPTFNQTLISLIPKKDRDTTCPSNFRPISLLNVDCNILTKVLALRLQQVLPNIRHVNQVGFMKNRSSSDTAFSLDAEKGFLFPVLSYFGFGSYFSQWVKILYKEPKAAVITNGIILTFFGLSRRTNQGCSLRKIMNSMFIIFLETLAVSGRIVASKELRLARIYQQSKMQMTFYFVISLKLCHCPPRATLIWWKTFNSNGYLKA</sequence>
<dbReference type="PANTHER" id="PTHR19446">
    <property type="entry name" value="REVERSE TRANSCRIPTASES"/>
    <property type="match status" value="1"/>
</dbReference>
<evidence type="ECO:0000313" key="2">
    <source>
        <dbReference type="Ensembl" id="ENSSDUP00000024710.1"/>
    </source>
</evidence>